<evidence type="ECO:0000256" key="2">
    <source>
        <dbReference type="ARBA" id="ARBA00022448"/>
    </source>
</evidence>
<protein>
    <submittedName>
        <fullName evidence="6">ABC transporter ATP-binding protein</fullName>
    </submittedName>
</protein>
<dbReference type="SMART" id="SM00382">
    <property type="entry name" value="AAA"/>
    <property type="match status" value="1"/>
</dbReference>
<evidence type="ECO:0000313" key="7">
    <source>
        <dbReference type="Proteomes" id="UP000831684"/>
    </source>
</evidence>
<evidence type="ECO:0000256" key="3">
    <source>
        <dbReference type="ARBA" id="ARBA00022741"/>
    </source>
</evidence>
<keyword evidence="4 6" id="KW-0067">ATP-binding</keyword>
<dbReference type="GO" id="GO:0016887">
    <property type="term" value="F:ATP hydrolysis activity"/>
    <property type="evidence" value="ECO:0007669"/>
    <property type="project" value="InterPro"/>
</dbReference>
<proteinExistence type="inferred from homology"/>
<dbReference type="InterPro" id="IPR027417">
    <property type="entry name" value="P-loop_NTPase"/>
</dbReference>
<dbReference type="Gene3D" id="3.40.50.300">
    <property type="entry name" value="P-loop containing nucleotide triphosphate hydrolases"/>
    <property type="match status" value="1"/>
</dbReference>
<dbReference type="GO" id="GO:0015697">
    <property type="term" value="P:quaternary ammonium group transport"/>
    <property type="evidence" value="ECO:0007669"/>
    <property type="project" value="UniProtKB-ARBA"/>
</dbReference>
<dbReference type="InterPro" id="IPR003593">
    <property type="entry name" value="AAA+_ATPase"/>
</dbReference>
<dbReference type="AlphaFoldDB" id="A0A9E7D5Y1"/>
<evidence type="ECO:0000259" key="5">
    <source>
        <dbReference type="PROSITE" id="PS50893"/>
    </source>
</evidence>
<dbReference type="InterPro" id="IPR003439">
    <property type="entry name" value="ABC_transporter-like_ATP-bd"/>
</dbReference>
<dbReference type="PANTHER" id="PTHR43117">
    <property type="entry name" value="OSMOPROTECTANT IMPORT ATP-BINDING PROTEIN OSMV"/>
    <property type="match status" value="1"/>
</dbReference>
<dbReference type="RefSeq" id="WP_244378884.1">
    <property type="nucleotide sequence ID" value="NZ_CP083239.1"/>
</dbReference>
<dbReference type="GO" id="GO:0005524">
    <property type="term" value="F:ATP binding"/>
    <property type="evidence" value="ECO:0007669"/>
    <property type="project" value="UniProtKB-KW"/>
</dbReference>
<dbReference type="KEGG" id="apol:K9D25_02360"/>
<accession>A0A9E7D5Y1</accession>
<dbReference type="PROSITE" id="PS00211">
    <property type="entry name" value="ABC_TRANSPORTER_1"/>
    <property type="match status" value="1"/>
</dbReference>
<sequence length="311" mass="33156">MIRFESVSKRFGAVPAVDEVSLNVPRGTLCALVGTSGSGKSTLLRLANRLLEADAGRILVDGTDIATLPPVALRRRMGYVIQSVGLFPHWTVARNVATVPTLLGWPAARIRARVAELLDLVGLPPEHHAQRYPDELSGGQQQRVGVARALAGDPEVLLMDEPFGAVDPPTRRGLQDSLRDIQRRTGTTILLVTHDVEEAIRLGGTLAVLHQGRLLQRGTPAQVLAHPASEAVARFFGGPLLGLNRLKALCVGDRAVFTPSASPIDAAPITAEATLEEALARMVAEGRAQLPVRRSSDGQPGVLTLADLVRP</sequence>
<feature type="domain" description="ABC transporter" evidence="5">
    <location>
        <begin position="2"/>
        <end position="236"/>
    </location>
</feature>
<dbReference type="PROSITE" id="PS50893">
    <property type="entry name" value="ABC_TRANSPORTER_2"/>
    <property type="match status" value="1"/>
</dbReference>
<dbReference type="SUPFAM" id="SSF52540">
    <property type="entry name" value="P-loop containing nucleoside triphosphate hydrolases"/>
    <property type="match status" value="1"/>
</dbReference>
<dbReference type="PANTHER" id="PTHR43117:SF4">
    <property type="entry name" value="OSMOPROTECTANT IMPORT ATP-BINDING PROTEIN OSMV"/>
    <property type="match status" value="1"/>
</dbReference>
<dbReference type="InterPro" id="IPR017871">
    <property type="entry name" value="ABC_transporter-like_CS"/>
</dbReference>
<organism evidence="6 7">
    <name type="scientific">Ancylobacter polymorphus</name>
    <dbReference type="NCBI Taxonomy" id="223390"/>
    <lineage>
        <taxon>Bacteria</taxon>
        <taxon>Pseudomonadati</taxon>
        <taxon>Pseudomonadota</taxon>
        <taxon>Alphaproteobacteria</taxon>
        <taxon>Hyphomicrobiales</taxon>
        <taxon>Xanthobacteraceae</taxon>
        <taxon>Ancylobacter</taxon>
    </lineage>
</organism>
<name>A0A9E7D5Y1_9HYPH</name>
<comment type="similarity">
    <text evidence="1">Belongs to the ABC transporter superfamily.</text>
</comment>
<keyword evidence="3" id="KW-0547">Nucleotide-binding</keyword>
<evidence type="ECO:0000256" key="4">
    <source>
        <dbReference type="ARBA" id="ARBA00022840"/>
    </source>
</evidence>
<gene>
    <name evidence="6" type="ORF">K9D25_02360</name>
</gene>
<reference evidence="6" key="1">
    <citation type="submission" date="2021-09" db="EMBL/GenBank/DDBJ databases">
        <title>Network and meta-omics reveal the key degrader and cooperation patterns in an efficient 1,4-dioxane-degrading microbial community.</title>
        <authorList>
            <person name="Dai C."/>
        </authorList>
    </citation>
    <scope>NUCLEOTIDE SEQUENCE</scope>
    <source>
        <strain evidence="6">ZM13</strain>
    </source>
</reference>
<keyword evidence="2" id="KW-0813">Transport</keyword>
<dbReference type="FunFam" id="3.40.50.300:FF:000425">
    <property type="entry name" value="Probable ABC transporter, ATP-binding subunit"/>
    <property type="match status" value="1"/>
</dbReference>
<dbReference type="Pfam" id="PF00005">
    <property type="entry name" value="ABC_tran"/>
    <property type="match status" value="1"/>
</dbReference>
<evidence type="ECO:0000256" key="1">
    <source>
        <dbReference type="ARBA" id="ARBA00005417"/>
    </source>
</evidence>
<dbReference type="EMBL" id="CP083239">
    <property type="protein sequence ID" value="UOK71585.1"/>
    <property type="molecule type" value="Genomic_DNA"/>
</dbReference>
<dbReference type="Proteomes" id="UP000831684">
    <property type="component" value="Chromosome"/>
</dbReference>
<evidence type="ECO:0000313" key="6">
    <source>
        <dbReference type="EMBL" id="UOK71585.1"/>
    </source>
</evidence>